<dbReference type="GO" id="GO:1990423">
    <property type="term" value="C:RZZ complex"/>
    <property type="evidence" value="ECO:0007669"/>
    <property type="project" value="TreeGrafter"/>
</dbReference>
<dbReference type="STRING" id="65357.A0A024G4I7"/>
<dbReference type="OrthoDB" id="534815at2759"/>
<feature type="domain" description="Centromere/kinetochore protein zw10 middle" evidence="1">
    <location>
        <begin position="236"/>
        <end position="435"/>
    </location>
</feature>
<feature type="domain" description="Centromere/kinetochore protein zw10 C-terminal" evidence="2">
    <location>
        <begin position="496"/>
        <end position="622"/>
    </location>
</feature>
<dbReference type="GO" id="GO:0006888">
    <property type="term" value="P:endoplasmic reticulum to Golgi vesicle-mediated transport"/>
    <property type="evidence" value="ECO:0007669"/>
    <property type="project" value="TreeGrafter"/>
</dbReference>
<comment type="caution">
    <text evidence="3">The sequence shown here is derived from an EMBL/GenBank/DDBJ whole genome shotgun (WGS) entry which is preliminary data.</text>
</comment>
<organism evidence="3 4">
    <name type="scientific">Albugo candida</name>
    <dbReference type="NCBI Taxonomy" id="65357"/>
    <lineage>
        <taxon>Eukaryota</taxon>
        <taxon>Sar</taxon>
        <taxon>Stramenopiles</taxon>
        <taxon>Oomycota</taxon>
        <taxon>Peronosporomycetes</taxon>
        <taxon>Albuginales</taxon>
        <taxon>Albuginaceae</taxon>
        <taxon>Albugo</taxon>
    </lineage>
</organism>
<dbReference type="InterPro" id="IPR046362">
    <property type="entry name" value="Zw10/DSL1_C_sf"/>
</dbReference>
<dbReference type="InterPro" id="IPR048343">
    <property type="entry name" value="ZW10_C"/>
</dbReference>
<accession>A0A024G4I7</accession>
<gene>
    <name evidence="3" type="ORF">BN9_025530</name>
</gene>
<dbReference type="GO" id="GO:0005737">
    <property type="term" value="C:cytoplasm"/>
    <property type="evidence" value="ECO:0007669"/>
    <property type="project" value="GOC"/>
</dbReference>
<evidence type="ECO:0000313" key="4">
    <source>
        <dbReference type="Proteomes" id="UP000053237"/>
    </source>
</evidence>
<sequence length="812" mass="92218">MSAIEDLTQKIENTYSEIARIRSDVTASLTSFYTNSSSISIEQAIKLASKYHEITQSNPDTGSHSALSQLSVQLHKVMKQLQVDYPDKSTEKKLCAPSLHAQCVFSYTESQRIRSQIEKSEKMLLLIEKIILIDSHLHQIDALLAEGELVKASNLSKNAEAMLTMLRDLENNEENVDKASTLNILTVMEIQWLKKKSRVETHIYRFFAELVHWEDNAVRISSTVTKPEDNVTVKSLQENKVSCTELWSAAEVMGIEIELLESCAEHIVENIISPFLQSSKTKKLRIKSDQDCSIVRLHEAKNTTLETESSVAKSSEQSFFHRKILQIAEVLKEFSHRLFTEKAMLRSKWMALLWKGQGNLEKKLLDYFVNQLPEDNSVLATIASQFRESVSEFVDILSTGDLQPSIPDHLLKFAEHIHNFHAKRRVHSILSLGRDYIRRNYCDSIKVTGASERCSLFNTDYVGSCGKGKDLDRGNPSSVSGISIQESGDDFAPMYFQMPDYRISTCVHDMVELAHQTLMEASKIDERSAEILLGAVRDLFFLFQMMVPALYADSIINDGRVCMLYHNDCMYITYHMLSIGFHYAKRFPRSIQAKVAMIDLVPIFRQSAEKSLSKFTLSVQREFLTKVQALPWPSAVSPLVQYEDFVKMVNFKISKISLPWKEGLPCGLYQRTLGLMVEPMLAAFLDRIVNEEVVKQYIFERLQYSYILKVISVSRSPQLHHIISQLLECVNAYDSTAQAEKFLPTIVQLQDVALILKEPIASIQDMVKDGKISTLNKKRITILVRALVPCGSSQNDLLNQLEDSTAYGTVTE</sequence>
<dbReference type="PANTHER" id="PTHR12205">
    <property type="entry name" value="CENTROMERE/KINETOCHORE PROTEIN ZW10"/>
    <property type="match status" value="1"/>
</dbReference>
<evidence type="ECO:0000259" key="1">
    <source>
        <dbReference type="Pfam" id="PF20665"/>
    </source>
</evidence>
<dbReference type="AlphaFoldDB" id="A0A024G4I7"/>
<reference evidence="3 4" key="1">
    <citation type="submission" date="2012-05" db="EMBL/GenBank/DDBJ databases">
        <title>Recombination and specialization in a pathogen metapopulation.</title>
        <authorList>
            <person name="Gardiner A."/>
            <person name="Kemen E."/>
            <person name="Schultz-Larsen T."/>
            <person name="MacLean D."/>
            <person name="Van Oosterhout C."/>
            <person name="Jones J.D.G."/>
        </authorList>
    </citation>
    <scope>NUCLEOTIDE SEQUENCE [LARGE SCALE GENOMIC DNA]</scope>
    <source>
        <strain evidence="3 4">Ac Nc2</strain>
    </source>
</reference>
<proteinExistence type="predicted"/>
<dbReference type="Pfam" id="PF20666">
    <property type="entry name" value="ZW10_C"/>
    <property type="match status" value="1"/>
</dbReference>
<evidence type="ECO:0000259" key="2">
    <source>
        <dbReference type="Pfam" id="PF20666"/>
    </source>
</evidence>
<evidence type="ECO:0008006" key="5">
    <source>
        <dbReference type="Google" id="ProtNLM"/>
    </source>
</evidence>
<dbReference type="InParanoid" id="A0A024G4I7"/>
<dbReference type="Gene3D" id="1.10.357.150">
    <property type="match status" value="1"/>
</dbReference>
<dbReference type="EMBL" id="CAIX01000024">
    <property type="protein sequence ID" value="CCI41769.1"/>
    <property type="molecule type" value="Genomic_DNA"/>
</dbReference>
<name>A0A024G4I7_9STRA</name>
<dbReference type="GO" id="GO:0007094">
    <property type="term" value="P:mitotic spindle assembly checkpoint signaling"/>
    <property type="evidence" value="ECO:0007669"/>
    <property type="project" value="TreeGrafter"/>
</dbReference>
<dbReference type="Pfam" id="PF20665">
    <property type="entry name" value="Zw10_middle"/>
    <property type="match status" value="1"/>
</dbReference>
<dbReference type="PANTHER" id="PTHR12205:SF0">
    <property type="entry name" value="CENTROMERE_KINETOCHORE PROTEIN ZW10 HOMOLOG"/>
    <property type="match status" value="1"/>
</dbReference>
<dbReference type="Proteomes" id="UP000053237">
    <property type="component" value="Unassembled WGS sequence"/>
</dbReference>
<protein>
    <recommendedName>
        <fullName evidence="5">Centromere/kinetochore protein zw10 homolog</fullName>
    </recommendedName>
</protein>
<evidence type="ECO:0000313" key="3">
    <source>
        <dbReference type="EMBL" id="CCI41769.1"/>
    </source>
</evidence>
<dbReference type="InterPro" id="IPR048344">
    <property type="entry name" value="Zw10_middle"/>
</dbReference>
<keyword evidence="4" id="KW-1185">Reference proteome</keyword>